<keyword evidence="3" id="KW-1185">Reference proteome</keyword>
<feature type="chain" id="PRO_5015705751" evidence="1">
    <location>
        <begin position="40"/>
        <end position="165"/>
    </location>
</feature>
<name>A0A2T4UH02_9ACTN</name>
<comment type="caution">
    <text evidence="2">The sequence shown here is derived from an EMBL/GenBank/DDBJ whole genome shotgun (WGS) entry which is preliminary data.</text>
</comment>
<evidence type="ECO:0000313" key="3">
    <source>
        <dbReference type="Proteomes" id="UP000240739"/>
    </source>
</evidence>
<proteinExistence type="predicted"/>
<evidence type="ECO:0000313" key="2">
    <source>
        <dbReference type="EMBL" id="PTL58522.1"/>
    </source>
</evidence>
<evidence type="ECO:0000256" key="1">
    <source>
        <dbReference type="SAM" id="SignalP"/>
    </source>
</evidence>
<gene>
    <name evidence="2" type="ORF">C7Y72_02050</name>
</gene>
<feature type="signal peptide" evidence="1">
    <location>
        <begin position="1"/>
        <end position="39"/>
    </location>
</feature>
<protein>
    <submittedName>
        <fullName evidence="2">Uncharacterized protein</fullName>
    </submittedName>
</protein>
<organism evidence="2 3">
    <name type="scientific">Paraconexibacter algicola</name>
    <dbReference type="NCBI Taxonomy" id="2133960"/>
    <lineage>
        <taxon>Bacteria</taxon>
        <taxon>Bacillati</taxon>
        <taxon>Actinomycetota</taxon>
        <taxon>Thermoleophilia</taxon>
        <taxon>Solirubrobacterales</taxon>
        <taxon>Paraconexibacteraceae</taxon>
        <taxon>Paraconexibacter</taxon>
    </lineage>
</organism>
<dbReference type="EMBL" id="PYYB01000001">
    <property type="protein sequence ID" value="PTL58522.1"/>
    <property type="molecule type" value="Genomic_DNA"/>
</dbReference>
<reference evidence="2 3" key="1">
    <citation type="submission" date="2018-03" db="EMBL/GenBank/DDBJ databases">
        <title>Aquarubrobacter algicola gen. nov., sp. nov., a novel actinobacterium isolated from shallow eutrophic lake during the end of cyanobacterial harmful algal blooms.</title>
        <authorList>
            <person name="Chun S.J."/>
        </authorList>
    </citation>
    <scope>NUCLEOTIDE SEQUENCE [LARGE SCALE GENOMIC DNA]</scope>
    <source>
        <strain evidence="2 3">Seoho-28</strain>
    </source>
</reference>
<accession>A0A2T4UH02</accession>
<keyword evidence="1" id="KW-0732">Signal</keyword>
<dbReference type="RefSeq" id="WP_107566960.1">
    <property type="nucleotide sequence ID" value="NZ_PYYB01000001.1"/>
</dbReference>
<dbReference type="Proteomes" id="UP000240739">
    <property type="component" value="Unassembled WGS sequence"/>
</dbReference>
<sequence length="165" mass="17374">MASLARDRPSCRARRARAGRGLLAANGLAVVASAVPATAAAPTPTVRITAFTLTQVNMEQQRVAPGGRASLCQAIPFTELAPHVRWSGGALRAVVSVSAPEHRSRPARRTLRATPRAGTRRVTFTPAALDDAAFPQGVYVVRVTIGGRTRATARLTLDRPVASTC</sequence>
<dbReference type="AlphaFoldDB" id="A0A2T4UH02"/>